<dbReference type="Proteomes" id="UP000770785">
    <property type="component" value="Unassembled WGS sequence"/>
</dbReference>
<dbReference type="EMBL" id="JAATJH010000008">
    <property type="protein sequence ID" value="NJC28048.1"/>
    <property type="molecule type" value="Genomic_DNA"/>
</dbReference>
<reference evidence="1 2" key="1">
    <citation type="submission" date="2020-03" db="EMBL/GenBank/DDBJ databases">
        <title>Genomic Encyclopedia of Type Strains, Phase IV (KMG-IV): sequencing the most valuable type-strain genomes for metagenomic binning, comparative biology and taxonomic classification.</title>
        <authorList>
            <person name="Goeker M."/>
        </authorList>
    </citation>
    <scope>NUCLEOTIDE SEQUENCE [LARGE SCALE GENOMIC DNA]</scope>
    <source>
        <strain evidence="1 2">DSM 105096</strain>
    </source>
</reference>
<evidence type="ECO:0000313" key="2">
    <source>
        <dbReference type="Proteomes" id="UP000770785"/>
    </source>
</evidence>
<gene>
    <name evidence="1" type="ORF">GGR27_003567</name>
</gene>
<name>A0ABX0XGP5_9BACT</name>
<proteinExistence type="predicted"/>
<accession>A0ABX0XGP5</accession>
<comment type="caution">
    <text evidence="1">The sequence shown here is derived from an EMBL/GenBank/DDBJ whole genome shotgun (WGS) entry which is preliminary data.</text>
</comment>
<organism evidence="1 2">
    <name type="scientific">Neolewinella antarctica</name>
    <dbReference type="NCBI Taxonomy" id="442734"/>
    <lineage>
        <taxon>Bacteria</taxon>
        <taxon>Pseudomonadati</taxon>
        <taxon>Bacteroidota</taxon>
        <taxon>Saprospiria</taxon>
        <taxon>Saprospirales</taxon>
        <taxon>Lewinellaceae</taxon>
        <taxon>Neolewinella</taxon>
    </lineage>
</organism>
<evidence type="ECO:0000313" key="1">
    <source>
        <dbReference type="EMBL" id="NJC28048.1"/>
    </source>
</evidence>
<protein>
    <submittedName>
        <fullName evidence="1">Uncharacterized protein</fullName>
    </submittedName>
</protein>
<sequence length="172" mass="19451">MNPFVTFELVLRTENASLYTPRYGDETGTNGDPEYKKFRDKAKLLPDQADRFAEIEAQIAKLAKRGTRSYRLRPENGAFALPAKHRPLMVSVDCAKGLGLRLYCLLLPDDVIILCNGGLKTTNDVIHCPNVSQYFREANQILALLNEQLAGEQKPLTFTVIEEIIENETFYL</sequence>
<keyword evidence="2" id="KW-1185">Reference proteome</keyword>
<dbReference type="RefSeq" id="WP_168039724.1">
    <property type="nucleotide sequence ID" value="NZ_JAATJH010000008.1"/>
</dbReference>